<dbReference type="Proteomes" id="UP000010471">
    <property type="component" value="Chromosome"/>
</dbReference>
<evidence type="ECO:0000313" key="3">
    <source>
        <dbReference type="Proteomes" id="UP000010471"/>
    </source>
</evidence>
<feature type="region of interest" description="Disordered" evidence="1">
    <location>
        <begin position="1"/>
        <end position="50"/>
    </location>
</feature>
<dbReference type="AlphaFoldDB" id="K9WQ67"/>
<organism evidence="2 3">
    <name type="scientific">Allocoleopsis franciscana PCC 7113</name>
    <dbReference type="NCBI Taxonomy" id="1173027"/>
    <lineage>
        <taxon>Bacteria</taxon>
        <taxon>Bacillati</taxon>
        <taxon>Cyanobacteriota</taxon>
        <taxon>Cyanophyceae</taxon>
        <taxon>Coleofasciculales</taxon>
        <taxon>Coleofasciculaceae</taxon>
        <taxon>Allocoleopsis</taxon>
        <taxon>Allocoleopsis franciscana</taxon>
    </lineage>
</organism>
<proteinExistence type="predicted"/>
<dbReference type="STRING" id="1173027.Mic7113_6359"/>
<reference evidence="2 3" key="1">
    <citation type="submission" date="2012-06" db="EMBL/GenBank/DDBJ databases">
        <title>Finished chromosome of genome of Microcoleus sp. PCC 7113.</title>
        <authorList>
            <consortium name="US DOE Joint Genome Institute"/>
            <person name="Gugger M."/>
            <person name="Coursin T."/>
            <person name="Rippka R."/>
            <person name="Tandeau De Marsac N."/>
            <person name="Huntemann M."/>
            <person name="Wei C.-L."/>
            <person name="Han J."/>
            <person name="Detter J.C."/>
            <person name="Han C."/>
            <person name="Tapia R."/>
            <person name="Chen A."/>
            <person name="Kyrpides N."/>
            <person name="Mavromatis K."/>
            <person name="Markowitz V."/>
            <person name="Szeto E."/>
            <person name="Ivanova N."/>
            <person name="Pagani I."/>
            <person name="Pati A."/>
            <person name="Goodwin L."/>
            <person name="Nordberg H.P."/>
            <person name="Cantor M.N."/>
            <person name="Hua S.X."/>
            <person name="Woyke T."/>
            <person name="Kerfeld C.A."/>
        </authorList>
    </citation>
    <scope>NUCLEOTIDE SEQUENCE [LARGE SCALE GENOMIC DNA]</scope>
    <source>
        <strain evidence="2 3">PCC 7113</strain>
    </source>
</reference>
<evidence type="ECO:0000256" key="1">
    <source>
        <dbReference type="SAM" id="MobiDB-lite"/>
    </source>
</evidence>
<protein>
    <submittedName>
        <fullName evidence="2">Uncharacterized protein</fullName>
    </submittedName>
</protein>
<name>K9WQ67_9CYAN</name>
<keyword evidence="3" id="KW-1185">Reference proteome</keyword>
<dbReference type="EMBL" id="CP003630">
    <property type="protein sequence ID" value="AFZ21946.1"/>
    <property type="molecule type" value="Genomic_DNA"/>
</dbReference>
<dbReference type="HOGENOM" id="CLU_3119876_0_0_3"/>
<dbReference type="KEGG" id="mic:Mic7113_6359"/>
<accession>K9WQ67</accession>
<evidence type="ECO:0000313" key="2">
    <source>
        <dbReference type="EMBL" id="AFZ21946.1"/>
    </source>
</evidence>
<sequence>MCPFALNRLGGTKVRSQEKQSYPLSPDSAVTKGNWMLPTFEARNTNSPEG</sequence>
<gene>
    <name evidence="2" type="ORF">Mic7113_6359</name>
</gene>